<keyword evidence="3" id="KW-1185">Reference proteome</keyword>
<name>A0A8J4A505_9ACTN</name>
<comment type="caution">
    <text evidence="2">The sequence shown here is derived from an EMBL/GenBank/DDBJ whole genome shotgun (WGS) entry which is preliminary data.</text>
</comment>
<dbReference type="RefSeq" id="WP_203934140.1">
    <property type="nucleotide sequence ID" value="NZ_BOPH01000133.1"/>
</dbReference>
<feature type="region of interest" description="Disordered" evidence="1">
    <location>
        <begin position="52"/>
        <end position="76"/>
    </location>
</feature>
<gene>
    <name evidence="2" type="ORF">Voc01_092500</name>
</gene>
<feature type="region of interest" description="Disordered" evidence="1">
    <location>
        <begin position="1"/>
        <end position="34"/>
    </location>
</feature>
<evidence type="ECO:0000313" key="3">
    <source>
        <dbReference type="Proteomes" id="UP000635606"/>
    </source>
</evidence>
<proteinExistence type="predicted"/>
<dbReference type="AlphaFoldDB" id="A0A8J4A505"/>
<sequence length="76" mass="7574">MGDDGELTGEVGAGQLTNVAGAMTDQGEHPGDGNVAAAVRADASRSVTVTVTGAPEIQVGRHNPRTDTVNASRTTG</sequence>
<accession>A0A8J4A505</accession>
<evidence type="ECO:0000313" key="2">
    <source>
        <dbReference type="EMBL" id="GIJ74333.1"/>
    </source>
</evidence>
<evidence type="ECO:0000256" key="1">
    <source>
        <dbReference type="SAM" id="MobiDB-lite"/>
    </source>
</evidence>
<feature type="compositionally biased region" description="Polar residues" evidence="1">
    <location>
        <begin position="66"/>
        <end position="76"/>
    </location>
</feature>
<dbReference type="EMBL" id="BOPH01000133">
    <property type="protein sequence ID" value="GIJ74333.1"/>
    <property type="molecule type" value="Genomic_DNA"/>
</dbReference>
<dbReference type="Proteomes" id="UP000635606">
    <property type="component" value="Unassembled WGS sequence"/>
</dbReference>
<protein>
    <submittedName>
        <fullName evidence="2">Uncharacterized protein</fullName>
    </submittedName>
</protein>
<organism evidence="2 3">
    <name type="scientific">Virgisporangium ochraceum</name>
    <dbReference type="NCBI Taxonomy" id="65505"/>
    <lineage>
        <taxon>Bacteria</taxon>
        <taxon>Bacillati</taxon>
        <taxon>Actinomycetota</taxon>
        <taxon>Actinomycetes</taxon>
        <taxon>Micromonosporales</taxon>
        <taxon>Micromonosporaceae</taxon>
        <taxon>Virgisporangium</taxon>
    </lineage>
</organism>
<reference evidence="2" key="1">
    <citation type="submission" date="2021-01" db="EMBL/GenBank/DDBJ databases">
        <title>Whole genome shotgun sequence of Virgisporangium ochraceum NBRC 16418.</title>
        <authorList>
            <person name="Komaki H."/>
            <person name="Tamura T."/>
        </authorList>
    </citation>
    <scope>NUCLEOTIDE SEQUENCE</scope>
    <source>
        <strain evidence="2">NBRC 16418</strain>
    </source>
</reference>